<feature type="domain" description="Large ribosomal subunit protein bL25 L25" evidence="7">
    <location>
        <begin position="5"/>
        <end position="91"/>
    </location>
</feature>
<evidence type="ECO:0000256" key="2">
    <source>
        <dbReference type="ARBA" id="ARBA00022884"/>
    </source>
</evidence>
<comment type="similarity">
    <text evidence="5">Belongs to the bacterial ribosomal protein bL25 family. CTC subfamily.</text>
</comment>
<evidence type="ECO:0000256" key="1">
    <source>
        <dbReference type="ARBA" id="ARBA00022730"/>
    </source>
</evidence>
<gene>
    <name evidence="5" type="primary">rplY</name>
    <name evidence="5" type="synonym">ctc</name>
    <name evidence="9" type="ORF">OEV98_17305</name>
</gene>
<accession>A0AAE3IW50</accession>
<dbReference type="GO" id="GO:0003735">
    <property type="term" value="F:structural constituent of ribosome"/>
    <property type="evidence" value="ECO:0007669"/>
    <property type="project" value="InterPro"/>
</dbReference>
<keyword evidence="1 5" id="KW-0699">rRNA-binding</keyword>
<dbReference type="Proteomes" id="UP001209318">
    <property type="component" value="Unassembled WGS sequence"/>
</dbReference>
<dbReference type="PANTHER" id="PTHR33284">
    <property type="entry name" value="RIBOSOMAL PROTEIN L25/GLN-TRNA SYNTHETASE, ANTI-CODON-BINDING DOMAIN-CONTAINING PROTEIN"/>
    <property type="match status" value="1"/>
</dbReference>
<feature type="region of interest" description="Disordered" evidence="6">
    <location>
        <begin position="179"/>
        <end position="210"/>
    </location>
</feature>
<dbReference type="NCBIfam" id="NF004133">
    <property type="entry name" value="PRK05618.2-4"/>
    <property type="match status" value="1"/>
</dbReference>
<dbReference type="InterPro" id="IPR029751">
    <property type="entry name" value="Ribosomal_L25_dom"/>
</dbReference>
<dbReference type="AlphaFoldDB" id="A0AAE3IW50"/>
<evidence type="ECO:0000259" key="7">
    <source>
        <dbReference type="Pfam" id="PF01386"/>
    </source>
</evidence>
<dbReference type="EMBL" id="JAOUSF010000008">
    <property type="protein sequence ID" value="MCU9615287.1"/>
    <property type="molecule type" value="Genomic_DNA"/>
</dbReference>
<dbReference type="HAMAP" id="MF_01334">
    <property type="entry name" value="Ribosomal_bL25_CTC"/>
    <property type="match status" value="1"/>
</dbReference>
<dbReference type="PANTHER" id="PTHR33284:SF1">
    <property type="entry name" value="RIBOSOMAL PROTEIN L25_GLN-TRNA SYNTHETASE, ANTI-CODON-BINDING DOMAIN-CONTAINING PROTEIN"/>
    <property type="match status" value="1"/>
</dbReference>
<dbReference type="InterPro" id="IPR011035">
    <property type="entry name" value="Ribosomal_bL25/Gln-tRNA_synth"/>
</dbReference>
<reference evidence="9" key="1">
    <citation type="submission" date="2022-10" db="EMBL/GenBank/DDBJ databases">
        <title>Description of Fervidibacillus gen. nov. in the family Fervidibacillaceae fam. nov. with two species, Fervidibacillus albus sp. nov., and Fervidibacillus halotolerans sp. nov., isolated from tidal flat sediments.</title>
        <authorList>
            <person name="Kwon K.K."/>
            <person name="Yang S.-H."/>
        </authorList>
    </citation>
    <scope>NUCLEOTIDE SEQUENCE</scope>
    <source>
        <strain evidence="9">JCM 19140</strain>
    </source>
</reference>
<dbReference type="NCBIfam" id="TIGR00731">
    <property type="entry name" value="bL25_bact_ctc"/>
    <property type="match status" value="1"/>
</dbReference>
<dbReference type="InterPro" id="IPR037121">
    <property type="entry name" value="Ribosomal_bL25_C"/>
</dbReference>
<dbReference type="CDD" id="cd00495">
    <property type="entry name" value="Ribosomal_L25_TL5_CTC"/>
    <property type="match status" value="1"/>
</dbReference>
<dbReference type="GO" id="GO:0008097">
    <property type="term" value="F:5S rRNA binding"/>
    <property type="evidence" value="ECO:0007669"/>
    <property type="project" value="InterPro"/>
</dbReference>
<evidence type="ECO:0000313" key="9">
    <source>
        <dbReference type="EMBL" id="MCU9615287.1"/>
    </source>
</evidence>
<keyword evidence="10" id="KW-1185">Reference proteome</keyword>
<evidence type="ECO:0000256" key="3">
    <source>
        <dbReference type="ARBA" id="ARBA00022980"/>
    </source>
</evidence>
<feature type="domain" description="Large ribosomal subunit protein bL25 beta" evidence="8">
    <location>
        <begin position="99"/>
        <end position="182"/>
    </location>
</feature>
<dbReference type="Pfam" id="PF01386">
    <property type="entry name" value="Ribosomal_L25p"/>
    <property type="match status" value="1"/>
</dbReference>
<evidence type="ECO:0000313" key="10">
    <source>
        <dbReference type="Proteomes" id="UP001209318"/>
    </source>
</evidence>
<name>A0AAE3IW50_9BACI</name>
<protein>
    <recommendedName>
        <fullName evidence="5">Large ribosomal subunit protein bL25</fullName>
    </recommendedName>
    <alternativeName>
        <fullName evidence="5">General stress protein CTC</fullName>
    </alternativeName>
</protein>
<dbReference type="GO" id="GO:0022625">
    <property type="term" value="C:cytosolic large ribosomal subunit"/>
    <property type="evidence" value="ECO:0007669"/>
    <property type="project" value="TreeGrafter"/>
</dbReference>
<dbReference type="InterPro" id="IPR001021">
    <property type="entry name" value="Ribosomal_bL25_long"/>
</dbReference>
<sequence>MEAMIQAKERTNFQRSVLNALRESGQIPAVVYGKNISSTPIVVQKSDFLKEIREVGRNGVLSVNLDGSKQKVVVRNYQDDPLTKEILHIDFLAVDANTEINTNVRINLTGEAEGVKDGGVLQQPMFELAITAKPDQIPEAIEVDVTNLKVGETVTVGEISSKYQFQIHHEADEVIASILPPKQEEEISTGEEQEPGIPDNLEGREEQEEV</sequence>
<comment type="subunit">
    <text evidence="5">Part of the 50S ribosomal subunit; part of the 5S rRNA/L5/L18/L25 subcomplex. Contacts the 5S rRNA. Binds to the 5S rRNA independently of L5 and L18.</text>
</comment>
<dbReference type="Gene3D" id="2.40.240.10">
    <property type="entry name" value="Ribosomal Protein L25, Chain P"/>
    <property type="match status" value="1"/>
</dbReference>
<dbReference type="InterPro" id="IPR020056">
    <property type="entry name" value="Rbsml_bL25/Gln-tRNA_synth_N"/>
</dbReference>
<dbReference type="RefSeq" id="WP_263074606.1">
    <property type="nucleotide sequence ID" value="NZ_JAOUSF010000008.1"/>
</dbReference>
<evidence type="ECO:0000256" key="4">
    <source>
        <dbReference type="ARBA" id="ARBA00023274"/>
    </source>
</evidence>
<dbReference type="Gene3D" id="2.170.120.20">
    <property type="entry name" value="Ribosomal protein L25, beta domain"/>
    <property type="match status" value="1"/>
</dbReference>
<evidence type="ECO:0000256" key="5">
    <source>
        <dbReference type="HAMAP-Rule" id="MF_01334"/>
    </source>
</evidence>
<proteinExistence type="inferred from homology"/>
<evidence type="ECO:0000256" key="6">
    <source>
        <dbReference type="SAM" id="MobiDB-lite"/>
    </source>
</evidence>
<dbReference type="SUPFAM" id="SSF50715">
    <property type="entry name" value="Ribosomal protein L25-like"/>
    <property type="match status" value="1"/>
</dbReference>
<keyword evidence="3 5" id="KW-0689">Ribosomal protein</keyword>
<comment type="caution">
    <text evidence="9">The sequence shown here is derived from an EMBL/GenBank/DDBJ whole genome shotgun (WGS) entry which is preliminary data.</text>
</comment>
<dbReference type="GO" id="GO:0006412">
    <property type="term" value="P:translation"/>
    <property type="evidence" value="ECO:0007669"/>
    <property type="project" value="UniProtKB-UniRule"/>
</dbReference>
<keyword evidence="2 5" id="KW-0694">RNA-binding</keyword>
<dbReference type="InterPro" id="IPR020930">
    <property type="entry name" value="Ribosomal_uL5_bac-type"/>
</dbReference>
<evidence type="ECO:0000259" key="8">
    <source>
        <dbReference type="Pfam" id="PF14693"/>
    </source>
</evidence>
<keyword evidence="4 5" id="KW-0687">Ribonucleoprotein</keyword>
<comment type="function">
    <text evidence="5">This is one of the proteins that binds to the 5S RNA in the ribosome where it forms part of the central protuberance.</text>
</comment>
<dbReference type="InterPro" id="IPR020057">
    <property type="entry name" value="Ribosomal_bL25_b-dom"/>
</dbReference>
<dbReference type="Pfam" id="PF14693">
    <property type="entry name" value="Ribosomal_TL5_C"/>
    <property type="match status" value="1"/>
</dbReference>
<organism evidence="9 10">
    <name type="scientific">Perspicuibacillus lycopersici</name>
    <dbReference type="NCBI Taxonomy" id="1325689"/>
    <lineage>
        <taxon>Bacteria</taxon>
        <taxon>Bacillati</taxon>
        <taxon>Bacillota</taxon>
        <taxon>Bacilli</taxon>
        <taxon>Bacillales</taxon>
        <taxon>Bacillaceae</taxon>
        <taxon>Perspicuibacillus</taxon>
    </lineage>
</organism>